<dbReference type="KEGG" id="mym:A176_005513"/>
<dbReference type="PATRIC" id="fig|1297742.4.peg.5608"/>
<gene>
    <name evidence="1" type="ORF">A176_005513</name>
</gene>
<protein>
    <submittedName>
        <fullName evidence="1">Putative lipoprotein</fullName>
    </submittedName>
</protein>
<evidence type="ECO:0000313" key="1">
    <source>
        <dbReference type="EMBL" id="AKQ68601.1"/>
    </source>
</evidence>
<dbReference type="OrthoDB" id="5522073at2"/>
<organism evidence="1 2">
    <name type="scientific">Pseudomyxococcus hansupus</name>
    <dbReference type="NCBI Taxonomy" id="1297742"/>
    <lineage>
        <taxon>Bacteria</taxon>
        <taxon>Pseudomonadati</taxon>
        <taxon>Myxococcota</taxon>
        <taxon>Myxococcia</taxon>
        <taxon>Myxococcales</taxon>
        <taxon>Cystobacterineae</taxon>
        <taxon>Myxococcaceae</taxon>
        <taxon>Pseudomyxococcus</taxon>
    </lineage>
</organism>
<name>A0A0H4WYT2_9BACT</name>
<dbReference type="PROSITE" id="PS51257">
    <property type="entry name" value="PROKAR_LIPOPROTEIN"/>
    <property type="match status" value="1"/>
</dbReference>
<reference evidence="1 2" key="1">
    <citation type="journal article" date="2016" name="PLoS ONE">
        <title>Complete Genome Sequence and Comparative Genomics of a Novel Myxobacterium Myxococcus hansupus.</title>
        <authorList>
            <person name="Sharma G."/>
            <person name="Narwani T."/>
            <person name="Subramanian S."/>
        </authorList>
    </citation>
    <scope>NUCLEOTIDE SEQUENCE [LARGE SCALE GENOMIC DNA]</scope>
    <source>
        <strain evidence="2">mixupus</strain>
    </source>
</reference>
<dbReference type="AlphaFoldDB" id="A0A0H4WYT2"/>
<dbReference type="RefSeq" id="WP_002635536.1">
    <property type="nucleotide sequence ID" value="NZ_CP012109.1"/>
</dbReference>
<sequence length="123" mass="13052">MKKLLIGLVATSSLVFGAGCGGDEEICEDFADAFTSLSKKVDGCPEISPFISDLRLGEEEINQCKESLSSCTDADKDKIRGAADCISGVSQCRSANLEAWANELERCLNFTVSEGCGGVDDDE</sequence>
<proteinExistence type="predicted"/>
<dbReference type="Proteomes" id="UP000009026">
    <property type="component" value="Chromosome"/>
</dbReference>
<keyword evidence="2" id="KW-1185">Reference proteome</keyword>
<dbReference type="EMBL" id="CP012109">
    <property type="protein sequence ID" value="AKQ68601.1"/>
    <property type="molecule type" value="Genomic_DNA"/>
</dbReference>
<evidence type="ECO:0000313" key="2">
    <source>
        <dbReference type="Proteomes" id="UP000009026"/>
    </source>
</evidence>
<keyword evidence="1" id="KW-0449">Lipoprotein</keyword>
<accession>A0A0H4WYT2</accession>